<dbReference type="SUPFAM" id="SSF51395">
    <property type="entry name" value="FMN-linked oxidoreductases"/>
    <property type="match status" value="1"/>
</dbReference>
<dbReference type="InterPro" id="IPR012135">
    <property type="entry name" value="Dihydroorotate_DH_1_2"/>
</dbReference>
<evidence type="ECO:0000256" key="3">
    <source>
        <dbReference type="ARBA" id="ARBA00022630"/>
    </source>
</evidence>
<dbReference type="Pfam" id="PF01180">
    <property type="entry name" value="DHO_dh"/>
    <property type="match status" value="1"/>
</dbReference>
<dbReference type="PROSITE" id="PS00912">
    <property type="entry name" value="DHODEHASE_2"/>
    <property type="match status" value="1"/>
</dbReference>
<dbReference type="InterPro" id="IPR005720">
    <property type="entry name" value="Dihydroorotate_DH_cat"/>
</dbReference>
<name>A0ABQ2NDC4_9ACTN</name>
<keyword evidence="3" id="KW-0285">Flavoprotein</keyword>
<feature type="domain" description="Dihydroorotate dehydrogenase catalytic" evidence="7">
    <location>
        <begin position="4"/>
        <end position="264"/>
    </location>
</feature>
<evidence type="ECO:0000256" key="5">
    <source>
        <dbReference type="ARBA" id="ARBA00022975"/>
    </source>
</evidence>
<evidence type="ECO:0000313" key="8">
    <source>
        <dbReference type="EMBL" id="GGO91698.1"/>
    </source>
</evidence>
<dbReference type="PANTHER" id="PTHR48109">
    <property type="entry name" value="DIHYDROOROTATE DEHYDROGENASE (QUINONE), MITOCHONDRIAL-RELATED"/>
    <property type="match status" value="1"/>
</dbReference>
<gene>
    <name evidence="8" type="primary">pyrD</name>
    <name evidence="8" type="ORF">GCM10011584_26400</name>
</gene>
<dbReference type="PIRSF" id="PIRSF000164">
    <property type="entry name" value="DHO_oxidase"/>
    <property type="match status" value="1"/>
</dbReference>
<dbReference type="InterPro" id="IPR001295">
    <property type="entry name" value="Dihydroorotate_DH_CS"/>
</dbReference>
<reference evidence="9" key="1">
    <citation type="journal article" date="2019" name="Int. J. Syst. Evol. Microbiol.">
        <title>The Global Catalogue of Microorganisms (GCM) 10K type strain sequencing project: providing services to taxonomists for standard genome sequencing and annotation.</title>
        <authorList>
            <consortium name="The Broad Institute Genomics Platform"/>
            <consortium name="The Broad Institute Genome Sequencing Center for Infectious Disease"/>
            <person name="Wu L."/>
            <person name="Ma J."/>
        </authorList>
    </citation>
    <scope>NUCLEOTIDE SEQUENCE [LARGE SCALE GENOMIC DNA]</scope>
    <source>
        <strain evidence="9">CGMCC 4.7371</strain>
    </source>
</reference>
<dbReference type="InterPro" id="IPR050074">
    <property type="entry name" value="DHO_dehydrogenase"/>
</dbReference>
<evidence type="ECO:0000256" key="6">
    <source>
        <dbReference type="ARBA" id="ARBA00023002"/>
    </source>
</evidence>
<dbReference type="EMBL" id="BMNI01000007">
    <property type="protein sequence ID" value="GGO91698.1"/>
    <property type="molecule type" value="Genomic_DNA"/>
</dbReference>
<keyword evidence="9" id="KW-1185">Reference proteome</keyword>
<dbReference type="RefSeq" id="WP_188784489.1">
    <property type="nucleotide sequence ID" value="NZ_BMNI01000007.1"/>
</dbReference>
<sequence>MIALHVAAGCGGTGRELAPYADLTALAGFVTRTLTLDPRRGGRLRIAESRGGLVRAHQLQNPGVDRFLTAELPWLAQQGVATWASVAGSSPADIAAVVRRLATAPGLSGIELNLAVDDAASQRLHDGSTPRGAAEAVRAVLDILPDNLALHVKLGADVRRLPAVARAVAEVGCDALVIGGALPAALDNGTPAELSGPAVLPVALRAVRTVRAELPEFPLVGVGGVATAADVRAFGAAGAGAVQVGSALLHDPSALARITSELEEQS</sequence>
<keyword evidence="6" id="KW-0560">Oxidoreductase</keyword>
<dbReference type="InterPro" id="IPR013785">
    <property type="entry name" value="Aldolase_TIM"/>
</dbReference>
<comment type="pathway">
    <text evidence="2">Pyrimidine metabolism; UMP biosynthesis via de novo pathway.</text>
</comment>
<comment type="caution">
    <text evidence="8">The sequence shown here is derived from an EMBL/GenBank/DDBJ whole genome shotgun (WGS) entry which is preliminary data.</text>
</comment>
<proteinExistence type="predicted"/>
<evidence type="ECO:0000256" key="2">
    <source>
        <dbReference type="ARBA" id="ARBA00004725"/>
    </source>
</evidence>
<dbReference type="PANTHER" id="PTHR48109:SF1">
    <property type="entry name" value="DIHYDROOROTATE DEHYDROGENASE (FUMARATE)"/>
    <property type="match status" value="1"/>
</dbReference>
<keyword evidence="4" id="KW-0288">FMN</keyword>
<evidence type="ECO:0000256" key="1">
    <source>
        <dbReference type="ARBA" id="ARBA00001917"/>
    </source>
</evidence>
<accession>A0ABQ2NDC4</accession>
<evidence type="ECO:0000313" key="9">
    <source>
        <dbReference type="Proteomes" id="UP000655410"/>
    </source>
</evidence>
<organism evidence="8 9">
    <name type="scientific">Nocardioides phosphati</name>
    <dbReference type="NCBI Taxonomy" id="1867775"/>
    <lineage>
        <taxon>Bacteria</taxon>
        <taxon>Bacillati</taxon>
        <taxon>Actinomycetota</taxon>
        <taxon>Actinomycetes</taxon>
        <taxon>Propionibacteriales</taxon>
        <taxon>Nocardioidaceae</taxon>
        <taxon>Nocardioides</taxon>
    </lineage>
</organism>
<comment type="cofactor">
    <cofactor evidence="1">
        <name>FMN</name>
        <dbReference type="ChEBI" id="CHEBI:58210"/>
    </cofactor>
</comment>
<evidence type="ECO:0000259" key="7">
    <source>
        <dbReference type="Pfam" id="PF01180"/>
    </source>
</evidence>
<dbReference type="Gene3D" id="3.20.20.70">
    <property type="entry name" value="Aldolase class I"/>
    <property type="match status" value="1"/>
</dbReference>
<keyword evidence="5" id="KW-0665">Pyrimidine biosynthesis</keyword>
<dbReference type="Proteomes" id="UP000655410">
    <property type="component" value="Unassembled WGS sequence"/>
</dbReference>
<evidence type="ECO:0000256" key="4">
    <source>
        <dbReference type="ARBA" id="ARBA00022643"/>
    </source>
</evidence>
<protein>
    <submittedName>
        <fullName evidence="8">Dihydroorotate dehydrogenase B (NAD(+)), catalytic subunit</fullName>
    </submittedName>
</protein>